<protein>
    <recommendedName>
        <fullName evidence="4">Tetratricopeptide repeat protein</fullName>
    </recommendedName>
</protein>
<proteinExistence type="predicted"/>
<dbReference type="OrthoDB" id="344729at2"/>
<evidence type="ECO:0000256" key="1">
    <source>
        <dbReference type="SAM" id="SignalP"/>
    </source>
</evidence>
<dbReference type="SUPFAM" id="SSF48452">
    <property type="entry name" value="TPR-like"/>
    <property type="match status" value="1"/>
</dbReference>
<dbReference type="InterPro" id="IPR011990">
    <property type="entry name" value="TPR-like_helical_dom_sf"/>
</dbReference>
<reference evidence="2 3" key="1">
    <citation type="submission" date="2017-07" db="EMBL/GenBank/DDBJ databases">
        <title>Sandarakinorhabdus cyanobacteriorum sp. nov., a novel bacterium isolated from cyanobacterial aggregates in a eutrophic lake.</title>
        <authorList>
            <person name="Cai H."/>
        </authorList>
    </citation>
    <scope>NUCLEOTIDE SEQUENCE [LARGE SCALE GENOMIC DNA]</scope>
    <source>
        <strain evidence="2 3">TH057</strain>
    </source>
</reference>
<dbReference type="Gene3D" id="1.25.40.10">
    <property type="entry name" value="Tetratricopeptide repeat domain"/>
    <property type="match status" value="1"/>
</dbReference>
<dbReference type="Proteomes" id="UP000216991">
    <property type="component" value="Unassembled WGS sequence"/>
</dbReference>
<keyword evidence="1" id="KW-0732">Signal</keyword>
<sequence>MTVKKPAGLLMAGWIALCGVVANAQEVERGSAALDHKNNLVQGEIDRAAIPTTSTLRAAIYRASNFDEAGDASKSIEQYQQSYDAAKDAISKLPAGSREWIEYLRAAADAGYILAWYRWDQGDKAAGDAILKQLTDWLAPFDKANPIPQLRVALSRVARLNSRIHNERSNTDLVRRLDDKVLILTSSWEKQVEDYGPMARMRIVTLWGVGEGETLAKNRKEACRIAAALNKRVPGSAASRLIECAHDAALSRLNANDYDETVRLIDKVESIVGQLEKNNIAKIDQYILLVEALGTKFRALLQDGKLEPAARTQLRALSILTDKLKTVTFSPQRSNQIWNVYEPLRSIDFTAIPELSDPKAANRKIAVTFTGLLKAVQPSFEVYKGSPPFAAVVASASSLAANAHIKLGEGGPAIELATIAINALERADILGKLRQFDEQGAEICQAYGRAVEAYVIAGRSDTALAAYRRLQEQCGAWLRRYPWDFYARQHMRSNPFKLGELLAKEGRAAEAAPLLRYASDWGHSDATRLLVTLLKQQPQLAQTADEADMRETLAKRQSMKRFTVPTQFGATKFPFHVYISEYGPGTFCPADRALKTEEEGCVGFLGIDDQAMWVKEARGGVVPDDAISSFRKLNNFARDNKISFPDFAAYALVAASAAKATPAQAAAIHAEMQRTGFWRNPYRPLDEAGLAIEGRDIVSYTQGDTPKTGSADHFLLYDGALWLFANAENRAEFLKSPESYLPRYGGFASSEMAQNTRSAPNVDKFLRKNGALYLFHSDQERTAWNANTEKLAATAQLAWLAMGQTENATEASEFTKAILAVGPVRKPNDIELTRYRLGRLNQLVAEIEARKLPNAVLVETLGNRSWSNALNLRRRDALADAERALALDPDQPWIIANRANALLLLNRRDEALAVYKSVESKFQGDGKTPMCDAILDDLSIMGGTGLALAADIKFVTDNLKCRKPGA</sequence>
<dbReference type="EMBL" id="NOXT01000091">
    <property type="protein sequence ID" value="OYQ31125.1"/>
    <property type="molecule type" value="Genomic_DNA"/>
</dbReference>
<feature type="chain" id="PRO_5013055799" description="Tetratricopeptide repeat protein" evidence="1">
    <location>
        <begin position="25"/>
        <end position="966"/>
    </location>
</feature>
<dbReference type="RefSeq" id="WP_094473080.1">
    <property type="nucleotide sequence ID" value="NZ_NOXT01000091.1"/>
</dbReference>
<evidence type="ECO:0000313" key="2">
    <source>
        <dbReference type="EMBL" id="OYQ31125.1"/>
    </source>
</evidence>
<name>A0A255YR73_9SPHN</name>
<organism evidence="2 3">
    <name type="scientific">Sandarakinorhabdus cyanobacteriorum</name>
    <dbReference type="NCBI Taxonomy" id="1981098"/>
    <lineage>
        <taxon>Bacteria</taxon>
        <taxon>Pseudomonadati</taxon>
        <taxon>Pseudomonadota</taxon>
        <taxon>Alphaproteobacteria</taxon>
        <taxon>Sphingomonadales</taxon>
        <taxon>Sphingosinicellaceae</taxon>
        <taxon>Sandarakinorhabdus</taxon>
    </lineage>
</organism>
<evidence type="ECO:0008006" key="4">
    <source>
        <dbReference type="Google" id="ProtNLM"/>
    </source>
</evidence>
<dbReference type="InterPro" id="IPR021277">
    <property type="entry name" value="DUF2610"/>
</dbReference>
<dbReference type="AlphaFoldDB" id="A0A255YR73"/>
<dbReference type="NCBIfam" id="NF041384">
    <property type="entry name" value="YHS_seleno_dom"/>
    <property type="match status" value="1"/>
</dbReference>
<comment type="caution">
    <text evidence="2">The sequence shown here is derived from an EMBL/GenBank/DDBJ whole genome shotgun (WGS) entry which is preliminary data.</text>
</comment>
<evidence type="ECO:0000313" key="3">
    <source>
        <dbReference type="Proteomes" id="UP000216991"/>
    </source>
</evidence>
<feature type="signal peptide" evidence="1">
    <location>
        <begin position="1"/>
        <end position="24"/>
    </location>
</feature>
<dbReference type="Pfam" id="PF11020">
    <property type="entry name" value="DUF2610"/>
    <property type="match status" value="1"/>
</dbReference>
<gene>
    <name evidence="2" type="ORF">CHU93_05160</name>
</gene>
<accession>A0A255YR73</accession>
<keyword evidence="3" id="KW-1185">Reference proteome</keyword>